<evidence type="ECO:0000259" key="1">
    <source>
        <dbReference type="Pfam" id="PF00535"/>
    </source>
</evidence>
<dbReference type="PANTHER" id="PTHR43685">
    <property type="entry name" value="GLYCOSYLTRANSFERASE"/>
    <property type="match status" value="1"/>
</dbReference>
<evidence type="ECO:0000313" key="3">
    <source>
        <dbReference type="Proteomes" id="UP001596023"/>
    </source>
</evidence>
<sequence>MAETINTIHNPLISVIVPCYNQAQYLSEALQSLIGQTYPHWECIIIDDGSPDNTEDVANEWLRKDQRFIYFRKKNGGVSDTRNFGIAHSTGEFIIPLDADDKIGPHYFSRAMEVFSAMPETKLVYSNTLLFGNIEKELIKPAFSFPQMLKENQIHNSAIFRKSAFQETDGYNINMVEGLEDWDFYLSLIKPEDKVVKLDDFHYLYRIKDISRSTLIDSIKNEKLLLQIFRNHLPLYLEYFNPIRDHIEATYYKWEANLYKNSIEYKIGDFFLSPVKYIRKVFRRIFSGEKD</sequence>
<dbReference type="InterPro" id="IPR050834">
    <property type="entry name" value="Glycosyltransf_2"/>
</dbReference>
<protein>
    <submittedName>
        <fullName evidence="2">Glycosyltransferase family 2 protein</fullName>
    </submittedName>
</protein>
<dbReference type="Gene3D" id="3.90.550.10">
    <property type="entry name" value="Spore Coat Polysaccharide Biosynthesis Protein SpsA, Chain A"/>
    <property type="match status" value="1"/>
</dbReference>
<name>A0ABV9KSM5_9BACT</name>
<reference evidence="3" key="1">
    <citation type="journal article" date="2019" name="Int. J. Syst. Evol. Microbiol.">
        <title>The Global Catalogue of Microorganisms (GCM) 10K type strain sequencing project: providing services to taxonomists for standard genome sequencing and annotation.</title>
        <authorList>
            <consortium name="The Broad Institute Genomics Platform"/>
            <consortium name="The Broad Institute Genome Sequencing Center for Infectious Disease"/>
            <person name="Wu L."/>
            <person name="Ma J."/>
        </authorList>
    </citation>
    <scope>NUCLEOTIDE SEQUENCE [LARGE SCALE GENOMIC DNA]</scope>
    <source>
        <strain evidence="3">CCUG 66188</strain>
    </source>
</reference>
<gene>
    <name evidence="2" type="ORF">ACFO6W_05875</name>
</gene>
<evidence type="ECO:0000313" key="2">
    <source>
        <dbReference type="EMBL" id="MFC4673212.1"/>
    </source>
</evidence>
<comment type="caution">
    <text evidence="2">The sequence shown here is derived from an EMBL/GenBank/DDBJ whole genome shotgun (WGS) entry which is preliminary data.</text>
</comment>
<dbReference type="RefSeq" id="WP_379994449.1">
    <property type="nucleotide sequence ID" value="NZ_JBHSGN010000050.1"/>
</dbReference>
<feature type="domain" description="Glycosyltransferase 2-like" evidence="1">
    <location>
        <begin position="14"/>
        <end position="117"/>
    </location>
</feature>
<accession>A0ABV9KSM5</accession>
<dbReference type="SUPFAM" id="SSF53448">
    <property type="entry name" value="Nucleotide-diphospho-sugar transferases"/>
    <property type="match status" value="1"/>
</dbReference>
<dbReference type="PANTHER" id="PTHR43685:SF2">
    <property type="entry name" value="GLYCOSYLTRANSFERASE 2-LIKE DOMAIN-CONTAINING PROTEIN"/>
    <property type="match status" value="1"/>
</dbReference>
<dbReference type="Pfam" id="PF00535">
    <property type="entry name" value="Glycos_transf_2"/>
    <property type="match status" value="1"/>
</dbReference>
<dbReference type="EMBL" id="JBHSGN010000050">
    <property type="protein sequence ID" value="MFC4673212.1"/>
    <property type="molecule type" value="Genomic_DNA"/>
</dbReference>
<organism evidence="2 3">
    <name type="scientific">Dysgonomonas termitidis</name>
    <dbReference type="NCBI Taxonomy" id="1516126"/>
    <lineage>
        <taxon>Bacteria</taxon>
        <taxon>Pseudomonadati</taxon>
        <taxon>Bacteroidota</taxon>
        <taxon>Bacteroidia</taxon>
        <taxon>Bacteroidales</taxon>
        <taxon>Dysgonomonadaceae</taxon>
        <taxon>Dysgonomonas</taxon>
    </lineage>
</organism>
<dbReference type="InterPro" id="IPR029044">
    <property type="entry name" value="Nucleotide-diphossugar_trans"/>
</dbReference>
<dbReference type="Proteomes" id="UP001596023">
    <property type="component" value="Unassembled WGS sequence"/>
</dbReference>
<proteinExistence type="predicted"/>
<dbReference type="InterPro" id="IPR001173">
    <property type="entry name" value="Glyco_trans_2-like"/>
</dbReference>
<keyword evidence="3" id="KW-1185">Reference proteome</keyword>